<gene>
    <name evidence="2" type="ORF">SAMN05216353_108123</name>
</gene>
<dbReference type="OrthoDB" id="2182676at2"/>
<keyword evidence="1" id="KW-0812">Transmembrane</keyword>
<feature type="transmembrane region" description="Helical" evidence="1">
    <location>
        <begin position="103"/>
        <end position="125"/>
    </location>
</feature>
<evidence type="ECO:0000313" key="2">
    <source>
        <dbReference type="EMBL" id="SFF77179.1"/>
    </source>
</evidence>
<evidence type="ECO:0000313" key="3">
    <source>
        <dbReference type="Proteomes" id="UP000198897"/>
    </source>
</evidence>
<feature type="transmembrane region" description="Helical" evidence="1">
    <location>
        <begin position="169"/>
        <end position="193"/>
    </location>
</feature>
<feature type="transmembrane region" description="Helical" evidence="1">
    <location>
        <begin position="26"/>
        <end position="45"/>
    </location>
</feature>
<reference evidence="3" key="1">
    <citation type="submission" date="2016-10" db="EMBL/GenBank/DDBJ databases">
        <authorList>
            <person name="Varghese N."/>
            <person name="Submissions S."/>
        </authorList>
    </citation>
    <scope>NUCLEOTIDE SEQUENCE [LARGE SCALE GENOMIC DNA]</scope>
    <source>
        <strain evidence="3">FP5</strain>
    </source>
</reference>
<organism evidence="2 3">
    <name type="scientific">Halobacillus alkaliphilus</name>
    <dbReference type="NCBI Taxonomy" id="396056"/>
    <lineage>
        <taxon>Bacteria</taxon>
        <taxon>Bacillati</taxon>
        <taxon>Bacillota</taxon>
        <taxon>Bacilli</taxon>
        <taxon>Bacillales</taxon>
        <taxon>Bacillaceae</taxon>
        <taxon>Halobacillus</taxon>
    </lineage>
</organism>
<keyword evidence="1" id="KW-0472">Membrane</keyword>
<feature type="transmembrane region" description="Helical" evidence="1">
    <location>
        <begin position="199"/>
        <end position="221"/>
    </location>
</feature>
<protein>
    <submittedName>
        <fullName evidence="2">Uncharacterized membrane protein YesL</fullName>
    </submittedName>
</protein>
<keyword evidence="3" id="KW-1185">Reference proteome</keyword>
<accession>A0A1I2LFF7</accession>
<dbReference type="Pfam" id="PF04854">
    <property type="entry name" value="DUF624"/>
    <property type="match status" value="1"/>
</dbReference>
<dbReference type="RefSeq" id="WP_089751360.1">
    <property type="nucleotide sequence ID" value="NZ_FOOG01000008.1"/>
</dbReference>
<dbReference type="AlphaFoldDB" id="A0A1I2LFF7"/>
<keyword evidence="1" id="KW-1133">Transmembrane helix</keyword>
<dbReference type="EMBL" id="FOOG01000008">
    <property type="protein sequence ID" value="SFF77179.1"/>
    <property type="molecule type" value="Genomic_DNA"/>
</dbReference>
<dbReference type="InterPro" id="IPR006938">
    <property type="entry name" value="DUF624"/>
</dbReference>
<sequence length="231" mass="26463">MSRTSGIRGGLYAVSEWIAKFSLNNLLWAVFNLPIALLVISMIYAEKVEDIFYLAPTLIVLMPILFFPATTALFAKAREWVRKDHDDRPDRTYISYYKENYKVSLQAGIVFTILWGVLLGDIYYFSTVNELIMNVFFIVGIILYVFTINFFSVTVHFDLKAKPAFKKAFLITIVSPLSFVTVAITSAIMLYISVYVFPLMIPIFTGSIIAFLSFSSFYRLFLKLNHKEKNG</sequence>
<feature type="transmembrane region" description="Helical" evidence="1">
    <location>
        <begin position="51"/>
        <end position="75"/>
    </location>
</feature>
<evidence type="ECO:0000256" key="1">
    <source>
        <dbReference type="SAM" id="Phobius"/>
    </source>
</evidence>
<proteinExistence type="predicted"/>
<feature type="transmembrane region" description="Helical" evidence="1">
    <location>
        <begin position="131"/>
        <end position="157"/>
    </location>
</feature>
<dbReference type="Proteomes" id="UP000198897">
    <property type="component" value="Unassembled WGS sequence"/>
</dbReference>
<name>A0A1I2LFF7_9BACI</name>